<name>A0A9Q1HSE3_CONCO</name>
<comment type="caution">
    <text evidence="1">The sequence shown here is derived from an EMBL/GenBank/DDBJ whole genome shotgun (WGS) entry which is preliminary data.</text>
</comment>
<evidence type="ECO:0000313" key="1">
    <source>
        <dbReference type="EMBL" id="KAJ8258912.1"/>
    </source>
</evidence>
<accession>A0A9Q1HSE3</accession>
<sequence>MRTALQQRDSNPFWLCFHPKGFTTGQTTDITLGCFCLPACLPELNKDNHAGNVAANQLWPYILPANRSHSGSGFYQTALISEPEVPSPLCSVRGLRLSSMLFKH</sequence>
<evidence type="ECO:0000313" key="2">
    <source>
        <dbReference type="Proteomes" id="UP001152803"/>
    </source>
</evidence>
<dbReference type="OrthoDB" id="10364837at2759"/>
<dbReference type="AlphaFoldDB" id="A0A9Q1HSE3"/>
<dbReference type="Proteomes" id="UP001152803">
    <property type="component" value="Unassembled WGS sequence"/>
</dbReference>
<protein>
    <submittedName>
        <fullName evidence="1">Uncharacterized protein</fullName>
    </submittedName>
</protein>
<keyword evidence="2" id="KW-1185">Reference proteome</keyword>
<gene>
    <name evidence="1" type="ORF">COCON_G00179240</name>
</gene>
<proteinExistence type="predicted"/>
<reference evidence="1" key="1">
    <citation type="journal article" date="2023" name="Science">
        <title>Genome structures resolve the early diversification of teleost fishes.</title>
        <authorList>
            <person name="Parey E."/>
            <person name="Louis A."/>
            <person name="Montfort J."/>
            <person name="Bouchez O."/>
            <person name="Roques C."/>
            <person name="Iampietro C."/>
            <person name="Lluch J."/>
            <person name="Castinel A."/>
            <person name="Donnadieu C."/>
            <person name="Desvignes T."/>
            <person name="Floi Bucao C."/>
            <person name="Jouanno E."/>
            <person name="Wen M."/>
            <person name="Mejri S."/>
            <person name="Dirks R."/>
            <person name="Jansen H."/>
            <person name="Henkel C."/>
            <person name="Chen W.J."/>
            <person name="Zahm M."/>
            <person name="Cabau C."/>
            <person name="Klopp C."/>
            <person name="Thompson A.W."/>
            <person name="Robinson-Rechavi M."/>
            <person name="Braasch I."/>
            <person name="Lecointre G."/>
            <person name="Bobe J."/>
            <person name="Postlethwait J.H."/>
            <person name="Berthelot C."/>
            <person name="Roest Crollius H."/>
            <person name="Guiguen Y."/>
        </authorList>
    </citation>
    <scope>NUCLEOTIDE SEQUENCE</scope>
    <source>
        <strain evidence="1">Concon-B</strain>
    </source>
</reference>
<organism evidence="1 2">
    <name type="scientific">Conger conger</name>
    <name type="common">Conger eel</name>
    <name type="synonym">Muraena conger</name>
    <dbReference type="NCBI Taxonomy" id="82655"/>
    <lineage>
        <taxon>Eukaryota</taxon>
        <taxon>Metazoa</taxon>
        <taxon>Chordata</taxon>
        <taxon>Craniata</taxon>
        <taxon>Vertebrata</taxon>
        <taxon>Euteleostomi</taxon>
        <taxon>Actinopterygii</taxon>
        <taxon>Neopterygii</taxon>
        <taxon>Teleostei</taxon>
        <taxon>Anguilliformes</taxon>
        <taxon>Congridae</taxon>
        <taxon>Conger</taxon>
    </lineage>
</organism>
<dbReference type="EMBL" id="JAFJMO010000013">
    <property type="protein sequence ID" value="KAJ8258912.1"/>
    <property type="molecule type" value="Genomic_DNA"/>
</dbReference>